<reference evidence="4" key="1">
    <citation type="submission" date="2016-10" db="EMBL/GenBank/DDBJ databases">
        <authorList>
            <person name="Varghese N."/>
            <person name="Submissions S."/>
        </authorList>
    </citation>
    <scope>NUCLEOTIDE SEQUENCE [LARGE SCALE GENOMIC DNA]</scope>
    <source>
        <strain evidence="4">Jip14</strain>
    </source>
</reference>
<accession>A0A1H7L2X1</accession>
<dbReference type="PANTHER" id="PTHR42742">
    <property type="entry name" value="TRANSCRIPTIONAL REPRESSOR MPRA"/>
    <property type="match status" value="1"/>
</dbReference>
<protein>
    <submittedName>
        <fullName evidence="3">Mannose-6-phosphate isomerase, class I</fullName>
    </submittedName>
</protein>
<evidence type="ECO:0000313" key="3">
    <source>
        <dbReference type="EMBL" id="SEK93433.1"/>
    </source>
</evidence>
<keyword evidence="1" id="KW-0479">Metal-binding</keyword>
<keyword evidence="4" id="KW-1185">Reference proteome</keyword>
<organism evidence="3 4">
    <name type="scientific">Parapedobacter koreensis</name>
    <dbReference type="NCBI Taxonomy" id="332977"/>
    <lineage>
        <taxon>Bacteria</taxon>
        <taxon>Pseudomonadati</taxon>
        <taxon>Bacteroidota</taxon>
        <taxon>Sphingobacteriia</taxon>
        <taxon>Sphingobacteriales</taxon>
        <taxon>Sphingobacteriaceae</taxon>
        <taxon>Parapedobacter</taxon>
    </lineage>
</organism>
<dbReference type="InterPro" id="IPR051804">
    <property type="entry name" value="Carb_Metab_Reg_Kinase/Isom"/>
</dbReference>
<dbReference type="InterPro" id="IPR011051">
    <property type="entry name" value="RmlC_Cupin_sf"/>
</dbReference>
<name>A0A1H7L2X1_9SPHI</name>
<dbReference type="PANTHER" id="PTHR42742:SF3">
    <property type="entry name" value="FRUCTOKINASE"/>
    <property type="match status" value="1"/>
</dbReference>
<proteinExistence type="predicted"/>
<gene>
    <name evidence="3" type="ORF">SAMN05421740_10326</name>
</gene>
<dbReference type="STRING" id="332977.SAMN05421740_10326"/>
<dbReference type="EMBL" id="FNZR01000003">
    <property type="protein sequence ID" value="SEK93433.1"/>
    <property type="molecule type" value="Genomic_DNA"/>
</dbReference>
<dbReference type="InterPro" id="IPR014710">
    <property type="entry name" value="RmlC-like_jellyroll"/>
</dbReference>
<dbReference type="GO" id="GO:0046872">
    <property type="term" value="F:metal ion binding"/>
    <property type="evidence" value="ECO:0007669"/>
    <property type="project" value="UniProtKB-KW"/>
</dbReference>
<keyword evidence="3" id="KW-0413">Isomerase</keyword>
<evidence type="ECO:0000256" key="1">
    <source>
        <dbReference type="ARBA" id="ARBA00022723"/>
    </source>
</evidence>
<dbReference type="SUPFAM" id="SSF51182">
    <property type="entry name" value="RmlC-like cupins"/>
    <property type="match status" value="1"/>
</dbReference>
<evidence type="ECO:0000256" key="2">
    <source>
        <dbReference type="ARBA" id="ARBA00022833"/>
    </source>
</evidence>
<dbReference type="CDD" id="cd07010">
    <property type="entry name" value="cupin_PMI_type_I_N_bac"/>
    <property type="match status" value="1"/>
</dbReference>
<dbReference type="Gene3D" id="2.60.120.10">
    <property type="entry name" value="Jelly Rolls"/>
    <property type="match status" value="1"/>
</dbReference>
<sequence length="589" mass="66966">MSFPDQVLLSTRTSQHTSSNTYNIFPVYPANGEIHAGYARLVSLLLEHQVCLIDGYSGVDWDEVTTHIHDQASALGKTVQFASVAEAMLPEKAIWKLVEPFLGGDDPLFGSRTTLQLADFFDTKKLAALQPDPTVDLYLVYGCGAALLHWDAPIAYFDVPKNEIQRRIRAGTHRNLGAMLPTSFKATYKRCYFVDWIVLNKHKQQLLPQLEWIADQQVAGTVTWTSGAILRQTLHRMSTSCFRVRPWFEPGVWGGDWMKNHLGLDQDAPNYAWSFEMIVPENGLLIHDSGNTMEISFDLLMYQESDEVLGKAAKRFGYDFPIRFDFLDTFNGGNLSLQCHPSPEYAKAHFGEHFTQDETYYILDAAPDAQVYLGFQENIDPKVFRQALETSFERHEALDVSKFVQVMPSHKHELFLIPHGTVHCSGINNLVLEISATPYIFTFKMYDWLRVDLDGHPRPLNIDRAFENLNFSRKGNVVQETLVSRPQVVQEGPDWKQFKLPTHPEHFYEIHRYEFDTLVNIDTHAQCHVLMLVEGTTVDVETENGYLATFHFAETFAIPAAAARYRLTNRGPVGAKVVVAFVKEEACHV</sequence>
<dbReference type="AlphaFoldDB" id="A0A1H7L2X1"/>
<keyword evidence="2" id="KW-0862">Zinc</keyword>
<dbReference type="GO" id="GO:0016853">
    <property type="term" value="F:isomerase activity"/>
    <property type="evidence" value="ECO:0007669"/>
    <property type="project" value="UniProtKB-KW"/>
</dbReference>
<dbReference type="Proteomes" id="UP000198916">
    <property type="component" value="Unassembled WGS sequence"/>
</dbReference>
<evidence type="ECO:0000313" key="4">
    <source>
        <dbReference type="Proteomes" id="UP000198916"/>
    </source>
</evidence>